<dbReference type="GO" id="GO:0052621">
    <property type="term" value="F:diguanylate cyclase activity"/>
    <property type="evidence" value="ECO:0007669"/>
    <property type="project" value="UniProtKB-EC"/>
</dbReference>
<evidence type="ECO:0000256" key="2">
    <source>
        <dbReference type="ARBA" id="ARBA00012528"/>
    </source>
</evidence>
<dbReference type="Gene3D" id="3.30.70.270">
    <property type="match status" value="1"/>
</dbReference>
<dbReference type="KEGG" id="pmaw:MACH26_34240"/>
<dbReference type="EMBL" id="AP027272">
    <property type="protein sequence ID" value="BDX07903.1"/>
    <property type="molecule type" value="Genomic_DNA"/>
</dbReference>
<dbReference type="SMART" id="SM00267">
    <property type="entry name" value="GGDEF"/>
    <property type="match status" value="1"/>
</dbReference>
<dbReference type="GO" id="GO:1902201">
    <property type="term" value="P:negative regulation of bacterial-type flagellum-dependent cell motility"/>
    <property type="evidence" value="ECO:0007669"/>
    <property type="project" value="TreeGrafter"/>
</dbReference>
<dbReference type="InterPro" id="IPR043128">
    <property type="entry name" value="Rev_trsase/Diguanyl_cyclase"/>
</dbReference>
<protein>
    <recommendedName>
        <fullName evidence="2">diguanylate cyclase</fullName>
        <ecNumber evidence="2">2.7.7.65</ecNumber>
    </recommendedName>
</protein>
<gene>
    <name evidence="5" type="ORF">MACH26_34240</name>
</gene>
<sequence length="344" mass="39663">MNKQILESVITLTDNKDIDSVGISLLSTIAEYVYFEKACLYELERSWPNPAINVILELKVQSEEPHFVWHANQRLDTPAMQLVTSIDSLKRSVTENRNGKTELWVPVTGAECKLALHLVAEDITSENKSLISAFARIYGNYLRVLVESEKDKLTGLLNRHSYERHLRQMLAKQAHRQKKLQQEIPQRASHPEDKPWLVIIDIDHFKKVNDVFGHVCGDEVLLTLSQKMAGYFRSSDYVFRFGGEEFVIIMEPATRSDAFKKLNDFRKDVEEDRFPLVGKITVSVGFAEASQEEYEQVLMERADKALYYAKEHGRNAVFCYEQLVEEGRLREQTKAVEDSDIDLF</sequence>
<proteinExistence type="predicted"/>
<feature type="domain" description="GGDEF" evidence="4">
    <location>
        <begin position="193"/>
        <end position="322"/>
    </location>
</feature>
<keyword evidence="6" id="KW-1185">Reference proteome</keyword>
<comment type="cofactor">
    <cofactor evidence="1">
        <name>Mg(2+)</name>
        <dbReference type="ChEBI" id="CHEBI:18420"/>
    </cofactor>
</comment>
<dbReference type="Pfam" id="PF00990">
    <property type="entry name" value="GGDEF"/>
    <property type="match status" value="1"/>
</dbReference>
<dbReference type="PROSITE" id="PS50887">
    <property type="entry name" value="GGDEF"/>
    <property type="match status" value="1"/>
</dbReference>
<comment type="catalytic activity">
    <reaction evidence="3">
        <text>2 GTP = 3',3'-c-di-GMP + 2 diphosphate</text>
        <dbReference type="Rhea" id="RHEA:24898"/>
        <dbReference type="ChEBI" id="CHEBI:33019"/>
        <dbReference type="ChEBI" id="CHEBI:37565"/>
        <dbReference type="ChEBI" id="CHEBI:58805"/>
        <dbReference type="EC" id="2.7.7.65"/>
    </reaction>
</comment>
<evidence type="ECO:0000313" key="5">
    <source>
        <dbReference type="EMBL" id="BDX07903.1"/>
    </source>
</evidence>
<dbReference type="SUPFAM" id="SSF55073">
    <property type="entry name" value="Nucleotide cyclase"/>
    <property type="match status" value="1"/>
</dbReference>
<dbReference type="CDD" id="cd01949">
    <property type="entry name" value="GGDEF"/>
    <property type="match status" value="1"/>
</dbReference>
<dbReference type="PANTHER" id="PTHR45138:SF9">
    <property type="entry name" value="DIGUANYLATE CYCLASE DGCM-RELATED"/>
    <property type="match status" value="1"/>
</dbReference>
<dbReference type="AlphaFoldDB" id="A0AA48HXW9"/>
<evidence type="ECO:0000256" key="1">
    <source>
        <dbReference type="ARBA" id="ARBA00001946"/>
    </source>
</evidence>
<accession>A0AA48HXW9</accession>
<organism evidence="5 6">
    <name type="scientific">Planctobacterium marinum</name>
    <dbReference type="NCBI Taxonomy" id="1631968"/>
    <lineage>
        <taxon>Bacteria</taxon>
        <taxon>Pseudomonadati</taxon>
        <taxon>Pseudomonadota</taxon>
        <taxon>Gammaproteobacteria</taxon>
        <taxon>Alteromonadales</taxon>
        <taxon>Alteromonadaceae</taxon>
        <taxon>Planctobacterium</taxon>
    </lineage>
</organism>
<dbReference type="Proteomes" id="UP001333710">
    <property type="component" value="Chromosome"/>
</dbReference>
<reference evidence="5" key="1">
    <citation type="submission" date="2023-01" db="EMBL/GenBank/DDBJ databases">
        <title>Complete genome sequence of Planctobacterium marinum strain Dej080120_11.</title>
        <authorList>
            <person name="Ueki S."/>
            <person name="Maruyama F."/>
        </authorList>
    </citation>
    <scope>NUCLEOTIDE SEQUENCE</scope>
    <source>
        <strain evidence="5">Dej080120_11</strain>
    </source>
</reference>
<dbReference type="InterPro" id="IPR050469">
    <property type="entry name" value="Diguanylate_Cyclase"/>
</dbReference>
<dbReference type="PANTHER" id="PTHR45138">
    <property type="entry name" value="REGULATORY COMPONENTS OF SENSORY TRANSDUCTION SYSTEM"/>
    <property type="match status" value="1"/>
</dbReference>
<dbReference type="InterPro" id="IPR029787">
    <property type="entry name" value="Nucleotide_cyclase"/>
</dbReference>
<evidence type="ECO:0000259" key="4">
    <source>
        <dbReference type="PROSITE" id="PS50887"/>
    </source>
</evidence>
<dbReference type="RefSeq" id="WP_338294002.1">
    <property type="nucleotide sequence ID" value="NZ_AP027272.1"/>
</dbReference>
<dbReference type="InterPro" id="IPR000160">
    <property type="entry name" value="GGDEF_dom"/>
</dbReference>
<name>A0AA48HXW9_9ALTE</name>
<dbReference type="FunFam" id="3.30.70.270:FF:000001">
    <property type="entry name" value="Diguanylate cyclase domain protein"/>
    <property type="match status" value="1"/>
</dbReference>
<evidence type="ECO:0000256" key="3">
    <source>
        <dbReference type="ARBA" id="ARBA00034247"/>
    </source>
</evidence>
<dbReference type="EC" id="2.7.7.65" evidence="2"/>
<evidence type="ECO:0000313" key="6">
    <source>
        <dbReference type="Proteomes" id="UP001333710"/>
    </source>
</evidence>
<dbReference type="NCBIfam" id="TIGR00254">
    <property type="entry name" value="GGDEF"/>
    <property type="match status" value="1"/>
</dbReference>
<dbReference type="GO" id="GO:0005886">
    <property type="term" value="C:plasma membrane"/>
    <property type="evidence" value="ECO:0007669"/>
    <property type="project" value="TreeGrafter"/>
</dbReference>
<dbReference type="GO" id="GO:0043709">
    <property type="term" value="P:cell adhesion involved in single-species biofilm formation"/>
    <property type="evidence" value="ECO:0007669"/>
    <property type="project" value="TreeGrafter"/>
</dbReference>